<feature type="domain" description="Phenol hydroxylase-like C-terminal dimerisation" evidence="9">
    <location>
        <begin position="447"/>
        <end position="641"/>
    </location>
</feature>
<dbReference type="PRINTS" id="PR00420">
    <property type="entry name" value="RNGMNOXGNASE"/>
</dbReference>
<keyword evidence="4" id="KW-0285">Flavoprotein</keyword>
<dbReference type="RefSeq" id="WP_369855770.1">
    <property type="nucleotide sequence ID" value="NZ_JBBKTX010000026.1"/>
</dbReference>
<dbReference type="PANTHER" id="PTHR43004">
    <property type="entry name" value="TRK SYSTEM POTASSIUM UPTAKE PROTEIN"/>
    <property type="match status" value="1"/>
</dbReference>
<name>A0ABW8NMW6_9GAMM</name>
<dbReference type="Gene3D" id="3.40.30.20">
    <property type="match status" value="1"/>
</dbReference>
<dbReference type="GO" id="GO:0004497">
    <property type="term" value="F:monooxygenase activity"/>
    <property type="evidence" value="ECO:0007669"/>
    <property type="project" value="UniProtKB-KW"/>
</dbReference>
<dbReference type="SUPFAM" id="SSF54373">
    <property type="entry name" value="FAD-linked reductases, C-terminal domain"/>
    <property type="match status" value="1"/>
</dbReference>
<comment type="cofactor">
    <cofactor evidence="1">
        <name>FAD</name>
        <dbReference type="ChEBI" id="CHEBI:57692"/>
    </cofactor>
</comment>
<evidence type="ECO:0000256" key="4">
    <source>
        <dbReference type="ARBA" id="ARBA00022630"/>
    </source>
</evidence>
<dbReference type="InterPro" id="IPR038220">
    <property type="entry name" value="PHOX_C_sf"/>
</dbReference>
<dbReference type="InterPro" id="IPR036249">
    <property type="entry name" value="Thioredoxin-like_sf"/>
</dbReference>
<accession>A0ABW8NMW6</accession>
<comment type="similarity">
    <text evidence="2">Belongs to the PheA/TfdB FAD monooxygenase family.</text>
</comment>
<reference evidence="10 11" key="1">
    <citation type="submission" date="2024-03" db="EMBL/GenBank/DDBJ databases">
        <title>High-quality draft genome sequence of Oceanobacter sp. wDCs-4.</title>
        <authorList>
            <person name="Dong C."/>
        </authorList>
    </citation>
    <scope>NUCLEOTIDE SEQUENCE [LARGE SCALE GENOMIC DNA]</scope>
    <source>
        <strain evidence="11">wDCs-4</strain>
    </source>
</reference>
<feature type="domain" description="FAD-binding" evidence="8">
    <location>
        <begin position="35"/>
        <end position="405"/>
    </location>
</feature>
<dbReference type="SUPFAM" id="SSF51905">
    <property type="entry name" value="FAD/NAD(P)-binding domain"/>
    <property type="match status" value="1"/>
</dbReference>
<dbReference type="Gene3D" id="3.50.50.60">
    <property type="entry name" value="FAD/NAD(P)-binding domain"/>
    <property type="match status" value="1"/>
</dbReference>
<evidence type="ECO:0000256" key="6">
    <source>
        <dbReference type="ARBA" id="ARBA00023002"/>
    </source>
</evidence>
<dbReference type="Proteomes" id="UP001620597">
    <property type="component" value="Unassembled WGS sequence"/>
</dbReference>
<dbReference type="EMBL" id="JBBKTX010000026">
    <property type="protein sequence ID" value="MFK4754207.1"/>
    <property type="molecule type" value="Genomic_DNA"/>
</dbReference>
<dbReference type="InterPro" id="IPR012941">
    <property type="entry name" value="Phe_hydrox_C_dim_dom"/>
</dbReference>
<evidence type="ECO:0000313" key="11">
    <source>
        <dbReference type="Proteomes" id="UP001620597"/>
    </source>
</evidence>
<keyword evidence="5" id="KW-0274">FAD</keyword>
<dbReference type="CDD" id="cd02979">
    <property type="entry name" value="PHOX_C"/>
    <property type="match status" value="1"/>
</dbReference>
<dbReference type="InterPro" id="IPR050641">
    <property type="entry name" value="RIFMO-like"/>
</dbReference>
<dbReference type="InterPro" id="IPR002938">
    <property type="entry name" value="FAD-bd"/>
</dbReference>
<evidence type="ECO:0000256" key="7">
    <source>
        <dbReference type="ARBA" id="ARBA00024806"/>
    </source>
</evidence>
<evidence type="ECO:0000259" key="8">
    <source>
        <dbReference type="Pfam" id="PF01494"/>
    </source>
</evidence>
<evidence type="ECO:0000256" key="1">
    <source>
        <dbReference type="ARBA" id="ARBA00001974"/>
    </source>
</evidence>
<dbReference type="InterPro" id="IPR036188">
    <property type="entry name" value="FAD/NAD-bd_sf"/>
</dbReference>
<evidence type="ECO:0000259" key="9">
    <source>
        <dbReference type="Pfam" id="PF07976"/>
    </source>
</evidence>
<keyword evidence="11" id="KW-1185">Reference proteome</keyword>
<dbReference type="SUPFAM" id="SSF52833">
    <property type="entry name" value="Thioredoxin-like"/>
    <property type="match status" value="1"/>
</dbReference>
<dbReference type="PANTHER" id="PTHR43004:SF19">
    <property type="entry name" value="BINDING MONOOXYGENASE, PUTATIVE (JCVI)-RELATED"/>
    <property type="match status" value="1"/>
</dbReference>
<dbReference type="Pfam" id="PF01494">
    <property type="entry name" value="FAD_binding_3"/>
    <property type="match status" value="1"/>
</dbReference>
<comment type="function">
    <text evidence="7">Serves to protect the cell against DNA damage by alkyl hydroperoxides. It can use either NADH or NADPH as electron donor for direct reduction of redox dyes or of alkyl hydroperoxides when combined with the AhpC protein.</text>
</comment>
<organism evidence="10 11">
    <name type="scientific">Oceanobacter antarcticus</name>
    <dbReference type="NCBI Taxonomy" id="3133425"/>
    <lineage>
        <taxon>Bacteria</taxon>
        <taxon>Pseudomonadati</taxon>
        <taxon>Pseudomonadota</taxon>
        <taxon>Gammaproteobacteria</taxon>
        <taxon>Oceanospirillales</taxon>
        <taxon>Oceanospirillaceae</taxon>
        <taxon>Oceanobacter</taxon>
    </lineage>
</organism>
<proteinExistence type="inferred from homology"/>
<comment type="caution">
    <text evidence="10">The sequence shown here is derived from an EMBL/GenBank/DDBJ whole genome shotgun (WGS) entry which is preliminary data.</text>
</comment>
<keyword evidence="10" id="KW-0503">Monooxygenase</keyword>
<evidence type="ECO:0000256" key="5">
    <source>
        <dbReference type="ARBA" id="ARBA00022827"/>
    </source>
</evidence>
<sequence>MQFHLNGFHPGDPRFSDPQDAVVVPPIKRPLPECVDVLIVGCGPAGLNLAAQLSQFGDISVAIVDQKDDRLLVGQADGIACRTIEMFQAYGFADQIIQEAYQVSEAAFWKPDANKPHEIARSGKVPDVEDDLSEMPHLIINQARVHDMFLDVMRQGPGKVEPHYQRKLLGLEVDPEGGEYPVTVKLERGVNYSQYSQEIETVKAKYVVGCDGARSSVRSAIGQELVGDALNQAWGVMDVLLNTDFPDIRLKSLIHSNNEGNMLIIPREGGYMARLYIELDKLKENERVARDEMTADVLIAGANRIMQPYTIDVKEVAWWSVYEIGQRITTAFDDSTNDRSARVFLAGDACHTHSPKAGQGLNTSVMDTWNLGWKLAHVLTGLAEEDLLKTYSAERREYGQALIDFDREFSRMFSAKPKSADNPDGVDPAEFQRYFQLFGKYTAGVSIQYKPSIMVSDGQHQHLASGLTVGKRFHSAPVVRHGDAKPVQLGHCHTANGAYRIYAFGGSADAMSDQCGVKALCEFLANDASSPLQQYTPAGADADAVIDVRAVFNQHHQAVETGTIHPVLAPQKGKYGLRDHEKVFCADHRPESSGGGKNVYDMRGINKEQGCIVIVRPDQYVADVLPLDDYASLTAFFNGVLK</sequence>
<evidence type="ECO:0000313" key="10">
    <source>
        <dbReference type="EMBL" id="MFK4754207.1"/>
    </source>
</evidence>
<dbReference type="NCBIfam" id="NF006144">
    <property type="entry name" value="PRK08294.1"/>
    <property type="match status" value="1"/>
</dbReference>
<gene>
    <name evidence="10" type="ORF">WG929_17480</name>
</gene>
<evidence type="ECO:0000256" key="3">
    <source>
        <dbReference type="ARBA" id="ARBA00020059"/>
    </source>
</evidence>
<keyword evidence="6" id="KW-0560">Oxidoreductase</keyword>
<dbReference type="Gene3D" id="3.30.9.10">
    <property type="entry name" value="D-Amino Acid Oxidase, subunit A, domain 2"/>
    <property type="match status" value="1"/>
</dbReference>
<protein>
    <recommendedName>
        <fullName evidence="3">Alkyl hydroperoxide reductase subunit F</fullName>
    </recommendedName>
</protein>
<dbReference type="Pfam" id="PF07976">
    <property type="entry name" value="Phe_hydrox_dim"/>
    <property type="match status" value="1"/>
</dbReference>
<evidence type="ECO:0000256" key="2">
    <source>
        <dbReference type="ARBA" id="ARBA00007801"/>
    </source>
</evidence>